<evidence type="ECO:0000313" key="1">
    <source>
        <dbReference type="EMBL" id="GAY19925.1"/>
    </source>
</evidence>
<gene>
    <name evidence="1" type="ORF">SFOMI_0447</name>
</gene>
<dbReference type="AlphaFoldDB" id="A0A292ZAX7"/>
<name>A0A292ZAX7_SPHSA</name>
<dbReference type="EMBL" id="BEWI01000030">
    <property type="protein sequence ID" value="GAY19925.1"/>
    <property type="molecule type" value="Genomic_DNA"/>
</dbReference>
<sequence length="493" mass="55863">MKYGTGSPGPNFRSDQILGRHQRTVLIADFELPRGAVTVEQLMAMPRAGWEHLRTQINVRRREDRERPIARCRLCDGGVFIRAQADRGDHIPMYAHYPESSRDCPWYEGNNLREDDARAAQYQGHQESALHRRLCSTIEQLVKADPRCSHSAVNTYLRSEIHKRGRWPDVFADLSGLGRFALEVQLSKPFAPEVAARHVHYDAEGIALVWIFNTLEEPMPQGFHDVVAMQRGNAFVFDDEAEAASIERGTLVLKCFMENGHGGWREPRLVVLDDLQTGTGRSAFAEDCRSELLKQRSRQERARWWDAMKLAREERPNSPEYSNHYEDPWSDMKSGVPGVWEWERDFWTERSHRARAHTAVLYAILCSVAHSAAAGHPVLHITKISGESAVLSMLNSKLSGGDFKHCASLIETFVGSTSLSYLLEKDSLRRIIAKAKQSEAQVDRDHALWRIMARLFPEVLDGLVRAELADLGQLPDWASPPLARLESELAVAE</sequence>
<evidence type="ECO:0000313" key="2">
    <source>
        <dbReference type="Proteomes" id="UP000221538"/>
    </source>
</evidence>
<dbReference type="Proteomes" id="UP000221538">
    <property type="component" value="Unassembled WGS sequence"/>
</dbReference>
<accession>A0A292ZAX7</accession>
<protein>
    <submittedName>
        <fullName evidence="1">Uncharacterized protein</fullName>
    </submittedName>
</protein>
<organism evidence="1 2">
    <name type="scientific">Sphingobium fuliginis (strain ATCC 27551)</name>
    <dbReference type="NCBI Taxonomy" id="336203"/>
    <lineage>
        <taxon>Bacteria</taxon>
        <taxon>Pseudomonadati</taxon>
        <taxon>Pseudomonadota</taxon>
        <taxon>Alphaproteobacteria</taxon>
        <taxon>Sphingomonadales</taxon>
        <taxon>Sphingomonadaceae</taxon>
        <taxon>Sphingobium</taxon>
    </lineage>
</organism>
<reference evidence="1 2" key="1">
    <citation type="journal article" date="2013" name="Biodegradation">
        <title>Occurrence of 4-tert-butylphenol (4-t-BP) biodegradation in an aquatic sample caused by the presence of Spirodela polyrrhiza and isolation of a 4-t-BP-utilizing bacterium.</title>
        <authorList>
            <person name="Ogata Y."/>
            <person name="Toyama T."/>
            <person name="Yu N."/>
            <person name="Wang X."/>
            <person name="Sei K."/>
            <person name="Ike M."/>
        </authorList>
    </citation>
    <scope>NUCLEOTIDE SEQUENCE [LARGE SCALE GENOMIC DNA]</scope>
    <source>
        <strain evidence="1 2">OMI</strain>
    </source>
</reference>
<comment type="caution">
    <text evidence="1">The sequence shown here is derived from an EMBL/GenBank/DDBJ whole genome shotgun (WGS) entry which is preliminary data.</text>
</comment>
<reference evidence="1 2" key="2">
    <citation type="journal article" date="2013" name="Environ. Sci. Technol.">
        <title>The 4-tert-butylphenol-utilizing bacterium Sphingobium fuliginis OMI can degrade bisphenols via phenolic ring hydroxylation and meta-cleavage pathway.</title>
        <authorList>
            <person name="Ogata Y."/>
            <person name="Goda S."/>
            <person name="Toyama T."/>
            <person name="Sei K."/>
            <person name="Ike M."/>
        </authorList>
    </citation>
    <scope>NUCLEOTIDE SEQUENCE [LARGE SCALE GENOMIC DNA]</scope>
    <source>
        <strain evidence="1 2">OMI</strain>
    </source>
</reference>
<proteinExistence type="predicted"/>